<dbReference type="Pfam" id="PF00593">
    <property type="entry name" value="TonB_dep_Rec_b-barrel"/>
    <property type="match status" value="1"/>
</dbReference>
<keyword evidence="16" id="KW-1185">Reference proteome</keyword>
<evidence type="ECO:0000256" key="11">
    <source>
        <dbReference type="RuleBase" id="RU003357"/>
    </source>
</evidence>
<feature type="domain" description="TonB-dependent receptor plug" evidence="14">
    <location>
        <begin position="57"/>
        <end position="161"/>
    </location>
</feature>
<keyword evidence="5 12" id="KW-0732">Signal</keyword>
<dbReference type="PANTHER" id="PTHR30069">
    <property type="entry name" value="TONB-DEPENDENT OUTER MEMBRANE RECEPTOR"/>
    <property type="match status" value="1"/>
</dbReference>
<dbReference type="EMBL" id="MTKO01000084">
    <property type="protein sequence ID" value="RWX45029.1"/>
    <property type="molecule type" value="Genomic_DNA"/>
</dbReference>
<evidence type="ECO:0000256" key="7">
    <source>
        <dbReference type="ARBA" id="ARBA00023077"/>
    </source>
</evidence>
<dbReference type="Pfam" id="PF07715">
    <property type="entry name" value="Plug"/>
    <property type="match status" value="1"/>
</dbReference>
<keyword evidence="8 10" id="KW-0472">Membrane</keyword>
<evidence type="ECO:0000256" key="1">
    <source>
        <dbReference type="ARBA" id="ARBA00004571"/>
    </source>
</evidence>
<evidence type="ECO:0000256" key="4">
    <source>
        <dbReference type="ARBA" id="ARBA00022692"/>
    </source>
</evidence>
<feature type="domain" description="TonB-dependent receptor-like beta-barrel" evidence="13">
    <location>
        <begin position="244"/>
        <end position="596"/>
    </location>
</feature>
<keyword evidence="3 10" id="KW-1134">Transmembrane beta strand</keyword>
<feature type="chain" id="PRO_5018722763" evidence="12">
    <location>
        <begin position="25"/>
        <end position="638"/>
    </location>
</feature>
<evidence type="ECO:0000256" key="10">
    <source>
        <dbReference type="PROSITE-ProRule" id="PRU01360"/>
    </source>
</evidence>
<accession>A0A3S3QE23</accession>
<evidence type="ECO:0000256" key="6">
    <source>
        <dbReference type="ARBA" id="ARBA00023065"/>
    </source>
</evidence>
<evidence type="ECO:0000259" key="14">
    <source>
        <dbReference type="Pfam" id="PF07715"/>
    </source>
</evidence>
<dbReference type="InterPro" id="IPR000531">
    <property type="entry name" value="Beta-barrel_TonB"/>
</dbReference>
<dbReference type="PANTHER" id="PTHR30069:SF53">
    <property type="entry name" value="COLICIN I RECEPTOR-RELATED"/>
    <property type="match status" value="1"/>
</dbReference>
<evidence type="ECO:0000256" key="12">
    <source>
        <dbReference type="SAM" id="SignalP"/>
    </source>
</evidence>
<comment type="similarity">
    <text evidence="10 11">Belongs to the TonB-dependent receptor family.</text>
</comment>
<keyword evidence="2 10" id="KW-0813">Transport</keyword>
<dbReference type="GO" id="GO:0015344">
    <property type="term" value="F:siderophore uptake transmembrane transporter activity"/>
    <property type="evidence" value="ECO:0007669"/>
    <property type="project" value="TreeGrafter"/>
</dbReference>
<dbReference type="GO" id="GO:0044718">
    <property type="term" value="P:siderophore transmembrane transport"/>
    <property type="evidence" value="ECO:0007669"/>
    <property type="project" value="TreeGrafter"/>
</dbReference>
<dbReference type="InterPro" id="IPR012910">
    <property type="entry name" value="Plug_dom"/>
</dbReference>
<reference evidence="15 16" key="1">
    <citation type="submission" date="2017-01" db="EMBL/GenBank/DDBJ databases">
        <title>The cable genome- insights into the physiology and evolution of filamentous bacteria capable of sulfide oxidation via long distance electron transfer.</title>
        <authorList>
            <person name="Schreiber L."/>
            <person name="Bjerg J.T."/>
            <person name="Boggild A."/>
            <person name="Van De Vossenberg J."/>
            <person name="Meysman F."/>
            <person name="Nielsen L.P."/>
            <person name="Schramm A."/>
            <person name="Kjeldsen K.U."/>
        </authorList>
    </citation>
    <scope>NUCLEOTIDE SEQUENCE [LARGE SCALE GENOMIC DNA]</scope>
    <source>
        <strain evidence="15">MCF</strain>
    </source>
</reference>
<feature type="signal peptide" evidence="12">
    <location>
        <begin position="1"/>
        <end position="24"/>
    </location>
</feature>
<dbReference type="SUPFAM" id="SSF56935">
    <property type="entry name" value="Porins"/>
    <property type="match status" value="1"/>
</dbReference>
<dbReference type="Proteomes" id="UP000287853">
    <property type="component" value="Unassembled WGS sequence"/>
</dbReference>
<keyword evidence="6" id="KW-0406">Ion transport</keyword>
<evidence type="ECO:0000259" key="13">
    <source>
        <dbReference type="Pfam" id="PF00593"/>
    </source>
</evidence>
<dbReference type="PROSITE" id="PS52016">
    <property type="entry name" value="TONB_DEPENDENT_REC_3"/>
    <property type="match status" value="1"/>
</dbReference>
<dbReference type="InterPro" id="IPR037066">
    <property type="entry name" value="Plug_dom_sf"/>
</dbReference>
<name>A0A3S3QE23_9BACT</name>
<sequence>MKSDNPLAVLLLLTAFLSVPPALAYNNTYQENKLLKMYFDEEELVETATRSPKPITQVAENVTIVTAEKIEAMHAHTLAEVLNRQSGVFVDFFGQDFLGDSILRLLGSQRHHVLLLLDGVRLNINSSGAALTNFIPISIIKRIEIIKGAASSTWGSALGGVINIITKDVANSSRPTGNVNVSYGEGNSRDVSADVAGKLKALGYYLHVGNIDSDGLSLDRYSERNSLYGKMQLELPRSSRLSFTAGYSDPFYKNLNWGDAWEITDLNIYEDIDHQSIWGTLYFDTEITQDLTFHLSGQHFDNTFSTSYNSLGSGLGGHQGDLIFGEKWKEEVNSFIGRLTWAREAFTANLGFESSRSEMKYASRSGIFFDGPSLTEDDPVTESRHGTYANVTYVKGNFSITPGLRYDDHSNSEESVNPSLGITYLFGPDILLRGSIAKGFSAPYLAASSHSPNLEPENIWAYQAGIETGRIPYLHFKGTIFYHNIEDAWDYNMIPWVNTGSIRLNGFEVEAKTAVYHGLSLSGNFTYIKEKSKETSTSAWVDDETYTSNFILSYRNTAYGLRTEVASHYYWMSDHVTNEEPKYGTFLWDILLAKDVDFSLLSGEVYLKGHNIFNGDQYIDFEYPNPKRWLEVGLALKF</sequence>
<keyword evidence="7 11" id="KW-0798">TonB box</keyword>
<proteinExistence type="inferred from homology"/>
<keyword evidence="9 10" id="KW-0998">Cell outer membrane</keyword>
<dbReference type="InterPro" id="IPR039426">
    <property type="entry name" value="TonB-dep_rcpt-like"/>
</dbReference>
<evidence type="ECO:0000256" key="8">
    <source>
        <dbReference type="ARBA" id="ARBA00023136"/>
    </source>
</evidence>
<dbReference type="InterPro" id="IPR036942">
    <property type="entry name" value="Beta-barrel_TonB_sf"/>
</dbReference>
<gene>
    <name evidence="15" type="ORF">H206_01204</name>
</gene>
<dbReference type="AlphaFoldDB" id="A0A3S3QE23"/>
<dbReference type="GO" id="GO:0009279">
    <property type="term" value="C:cell outer membrane"/>
    <property type="evidence" value="ECO:0007669"/>
    <property type="project" value="UniProtKB-SubCell"/>
</dbReference>
<dbReference type="Gene3D" id="2.170.130.10">
    <property type="entry name" value="TonB-dependent receptor, plug domain"/>
    <property type="match status" value="1"/>
</dbReference>
<comment type="subcellular location">
    <subcellularLocation>
        <location evidence="1 10">Cell outer membrane</location>
        <topology evidence="1 10">Multi-pass membrane protein</topology>
    </subcellularLocation>
</comment>
<protein>
    <submittedName>
        <fullName evidence="15">Vitamin B12 transporter</fullName>
    </submittedName>
</protein>
<evidence type="ECO:0000313" key="16">
    <source>
        <dbReference type="Proteomes" id="UP000287853"/>
    </source>
</evidence>
<organism evidence="15 16">
    <name type="scientific">Candidatus Electrothrix aarhusensis</name>
    <dbReference type="NCBI Taxonomy" id="1859131"/>
    <lineage>
        <taxon>Bacteria</taxon>
        <taxon>Pseudomonadati</taxon>
        <taxon>Thermodesulfobacteriota</taxon>
        <taxon>Desulfobulbia</taxon>
        <taxon>Desulfobulbales</taxon>
        <taxon>Desulfobulbaceae</taxon>
        <taxon>Candidatus Electrothrix</taxon>
    </lineage>
</organism>
<dbReference type="Gene3D" id="2.40.170.20">
    <property type="entry name" value="TonB-dependent receptor, beta-barrel domain"/>
    <property type="match status" value="1"/>
</dbReference>
<evidence type="ECO:0000256" key="3">
    <source>
        <dbReference type="ARBA" id="ARBA00022452"/>
    </source>
</evidence>
<evidence type="ECO:0000313" key="15">
    <source>
        <dbReference type="EMBL" id="RWX45029.1"/>
    </source>
</evidence>
<evidence type="ECO:0000256" key="2">
    <source>
        <dbReference type="ARBA" id="ARBA00022448"/>
    </source>
</evidence>
<evidence type="ECO:0000256" key="9">
    <source>
        <dbReference type="ARBA" id="ARBA00023237"/>
    </source>
</evidence>
<keyword evidence="4 10" id="KW-0812">Transmembrane</keyword>
<comment type="caution">
    <text evidence="15">The sequence shown here is derived from an EMBL/GenBank/DDBJ whole genome shotgun (WGS) entry which is preliminary data.</text>
</comment>
<evidence type="ECO:0000256" key="5">
    <source>
        <dbReference type="ARBA" id="ARBA00022729"/>
    </source>
</evidence>